<dbReference type="STRING" id="710421.Mycch_3610"/>
<dbReference type="InterPro" id="IPR013328">
    <property type="entry name" value="6PGD_dom2"/>
</dbReference>
<organism evidence="7 8">
    <name type="scientific">Mycolicibacterium chubuense (strain NBB4)</name>
    <name type="common">Mycobacterium chubuense</name>
    <dbReference type="NCBI Taxonomy" id="710421"/>
    <lineage>
        <taxon>Bacteria</taxon>
        <taxon>Bacillati</taxon>
        <taxon>Actinomycetota</taxon>
        <taxon>Actinomycetes</taxon>
        <taxon>Mycobacteriales</taxon>
        <taxon>Mycobacteriaceae</taxon>
        <taxon>Mycolicibacterium</taxon>
    </lineage>
</organism>
<evidence type="ECO:0000256" key="1">
    <source>
        <dbReference type="ARBA" id="ARBA00009080"/>
    </source>
</evidence>
<evidence type="ECO:0000259" key="5">
    <source>
        <dbReference type="Pfam" id="PF03446"/>
    </source>
</evidence>
<dbReference type="Gene3D" id="3.40.50.720">
    <property type="entry name" value="NAD(P)-binding Rossmann-like Domain"/>
    <property type="match status" value="1"/>
</dbReference>
<keyword evidence="8" id="KW-1185">Reference proteome</keyword>
<evidence type="ECO:0000256" key="2">
    <source>
        <dbReference type="ARBA" id="ARBA00023002"/>
    </source>
</evidence>
<dbReference type="EMBL" id="CP003053">
    <property type="protein sequence ID" value="AFM18343.1"/>
    <property type="molecule type" value="Genomic_DNA"/>
</dbReference>
<feature type="domain" description="6-phosphogluconate dehydrogenase NADP-binding" evidence="5">
    <location>
        <begin position="10"/>
        <end position="166"/>
    </location>
</feature>
<dbReference type="KEGG" id="mcb:Mycch_3610"/>
<dbReference type="InterPro" id="IPR015815">
    <property type="entry name" value="HIBADH-related"/>
</dbReference>
<evidence type="ECO:0000313" key="7">
    <source>
        <dbReference type="EMBL" id="AFM18343.1"/>
    </source>
</evidence>
<comment type="similarity">
    <text evidence="1">Belongs to the HIBADH-related family.</text>
</comment>
<dbReference type="GO" id="GO:0016491">
    <property type="term" value="F:oxidoreductase activity"/>
    <property type="evidence" value="ECO:0007669"/>
    <property type="project" value="UniProtKB-KW"/>
</dbReference>
<evidence type="ECO:0000313" key="8">
    <source>
        <dbReference type="Proteomes" id="UP000006057"/>
    </source>
</evidence>
<dbReference type="GO" id="GO:0051287">
    <property type="term" value="F:NAD binding"/>
    <property type="evidence" value="ECO:0007669"/>
    <property type="project" value="InterPro"/>
</dbReference>
<reference evidence="7 8" key="1">
    <citation type="submission" date="2012-06" db="EMBL/GenBank/DDBJ databases">
        <title>Complete sequence of chromosome of Mycobacterium chubuense NBB4.</title>
        <authorList>
            <consortium name="US DOE Joint Genome Institute"/>
            <person name="Lucas S."/>
            <person name="Han J."/>
            <person name="Lapidus A."/>
            <person name="Cheng J.-F."/>
            <person name="Goodwin L."/>
            <person name="Pitluck S."/>
            <person name="Peters L."/>
            <person name="Mikhailova N."/>
            <person name="Teshima H."/>
            <person name="Detter J.C."/>
            <person name="Han C."/>
            <person name="Tapia R."/>
            <person name="Land M."/>
            <person name="Hauser L."/>
            <person name="Kyrpides N."/>
            <person name="Ivanova N."/>
            <person name="Pagani I."/>
            <person name="Mattes T."/>
            <person name="Holmes A."/>
            <person name="Rutledge P."/>
            <person name="Paulsen I."/>
            <person name="Coleman N."/>
            <person name="Woyke T."/>
        </authorList>
    </citation>
    <scope>NUCLEOTIDE SEQUENCE [LARGE SCALE GENOMIC DNA]</scope>
    <source>
        <strain evidence="7 8">NBB4</strain>
    </source>
</reference>
<accession>I4BM36</accession>
<dbReference type="HOGENOM" id="CLU_035117_1_3_11"/>
<dbReference type="InterPro" id="IPR029154">
    <property type="entry name" value="HIBADH-like_NADP-bd"/>
</dbReference>
<dbReference type="PATRIC" id="fig|710421.3.peg.3609"/>
<feature type="domain" description="3-hydroxyisobutyrate dehydrogenase-like NAD-binding" evidence="6">
    <location>
        <begin position="169"/>
        <end position="223"/>
    </location>
</feature>
<protein>
    <submittedName>
        <fullName evidence="7">Beta-hydroxyacid dehydrogenase, 3-hydroxyisobutyrate dehydrogenase</fullName>
    </submittedName>
</protein>
<dbReference type="Gene3D" id="1.10.1040.10">
    <property type="entry name" value="N-(1-d-carboxylethyl)-l-norvaline Dehydrogenase, domain 2"/>
    <property type="match status" value="1"/>
</dbReference>
<feature type="active site" evidence="4">
    <location>
        <position position="175"/>
    </location>
</feature>
<evidence type="ECO:0000256" key="4">
    <source>
        <dbReference type="PIRSR" id="PIRSR000103-1"/>
    </source>
</evidence>
<dbReference type="InterPro" id="IPR036291">
    <property type="entry name" value="NAD(P)-bd_dom_sf"/>
</dbReference>
<dbReference type="Pfam" id="PF03446">
    <property type="entry name" value="NAD_binding_2"/>
    <property type="match status" value="1"/>
</dbReference>
<dbReference type="SUPFAM" id="SSF51735">
    <property type="entry name" value="NAD(P)-binding Rossmann-fold domains"/>
    <property type="match status" value="1"/>
</dbReference>
<dbReference type="PANTHER" id="PTHR43060:SF15">
    <property type="entry name" value="3-HYDROXYISOBUTYRATE DEHYDROGENASE-LIKE 1, MITOCHONDRIAL-RELATED"/>
    <property type="match status" value="1"/>
</dbReference>
<dbReference type="InterPro" id="IPR008927">
    <property type="entry name" value="6-PGluconate_DH-like_C_sf"/>
</dbReference>
<dbReference type="PIRSF" id="PIRSF000103">
    <property type="entry name" value="HIBADH"/>
    <property type="match status" value="1"/>
</dbReference>
<dbReference type="AlphaFoldDB" id="I4BM36"/>
<evidence type="ECO:0000259" key="6">
    <source>
        <dbReference type="Pfam" id="PF14833"/>
    </source>
</evidence>
<keyword evidence="2" id="KW-0560">Oxidoreductase</keyword>
<dbReference type="GO" id="GO:0050661">
    <property type="term" value="F:NADP binding"/>
    <property type="evidence" value="ECO:0007669"/>
    <property type="project" value="InterPro"/>
</dbReference>
<dbReference type="Pfam" id="PF14833">
    <property type="entry name" value="NAD_binding_11"/>
    <property type="match status" value="1"/>
</dbReference>
<evidence type="ECO:0000256" key="3">
    <source>
        <dbReference type="ARBA" id="ARBA00023027"/>
    </source>
</evidence>
<dbReference type="RefSeq" id="WP_014816818.1">
    <property type="nucleotide sequence ID" value="NC_018027.1"/>
</dbReference>
<dbReference type="SUPFAM" id="SSF48179">
    <property type="entry name" value="6-phosphogluconate dehydrogenase C-terminal domain-like"/>
    <property type="match status" value="1"/>
</dbReference>
<name>I4BM36_MYCCN</name>
<sequence precursor="true">MDEEQKTMSTVGFVGAGRMGAPMVRRLAEAGHDVRALGRTSEKRRAVQELGAHAVSEPGEVADGADVVVVCVFTDDQVREVCLDGGLLDAMPTGSVLVVHTTGSPRTVEELAARRPEVAVLDAPVSGGPHDIAAGHITLFVGGDDAAVERARPVLAAYGEPIVHVGRPGAGQWVKLINNTLFGAQLGMLREAVSFGGRVGVDETGLLSAIGHGSAASRVIGLVEARGSVQSFIDSVGEFIGKDIAVVRGIAAETGNSLGALEGLLDTVVGEDALSESNR</sequence>
<gene>
    <name evidence="7" type="ordered locus">Mycch_3610</name>
</gene>
<keyword evidence="3" id="KW-0520">NAD</keyword>
<proteinExistence type="inferred from homology"/>
<dbReference type="eggNOG" id="COG2084">
    <property type="taxonomic scope" value="Bacteria"/>
</dbReference>
<dbReference type="Proteomes" id="UP000006057">
    <property type="component" value="Chromosome"/>
</dbReference>
<dbReference type="PANTHER" id="PTHR43060">
    <property type="entry name" value="3-HYDROXYISOBUTYRATE DEHYDROGENASE-LIKE 1, MITOCHONDRIAL-RELATED"/>
    <property type="match status" value="1"/>
</dbReference>
<dbReference type="InterPro" id="IPR006115">
    <property type="entry name" value="6PGDH_NADP-bd"/>
</dbReference>